<keyword evidence="3" id="KW-0133">Cell shape</keyword>
<sequence>MQQIINFIFRNKNLLLYLFLLFISLAFTIQSHSYHQSKFFNSANWLTGGVYKTTNGIFSYFNLEKENQKLVDENMRLRRIIINNEYNEEVAIDSTALDSTLLDYTIVSAKIIKNSYSNLDNYITLNKGSKDGIKQDMGVITPNGILGIIENTSGKFSRVQSILNRKSNLNAKLKNTDNFGSLIWDTKDFNTVQLIDIPRRIPIKVGDTILTGAASSIFPENIPIGTIKSFGLDVSKSSYTINISLFNDMSNLKNVYIINNTNRVVLEELESPVTNGK</sequence>
<dbReference type="InterPro" id="IPR042175">
    <property type="entry name" value="Cell/Rod_MreC_2"/>
</dbReference>
<dbReference type="Gene3D" id="2.40.10.350">
    <property type="entry name" value="Rod shape-determining protein MreC, domain 2"/>
    <property type="match status" value="1"/>
</dbReference>
<dbReference type="PANTHER" id="PTHR34138">
    <property type="entry name" value="CELL SHAPE-DETERMINING PROTEIN MREC"/>
    <property type="match status" value="1"/>
</dbReference>
<organism evidence="6 7">
    <name type="scientific">Cellulophaga baltica</name>
    <dbReference type="NCBI Taxonomy" id="76594"/>
    <lineage>
        <taxon>Bacteria</taxon>
        <taxon>Pseudomonadati</taxon>
        <taxon>Bacteroidota</taxon>
        <taxon>Flavobacteriia</taxon>
        <taxon>Flavobacteriales</taxon>
        <taxon>Flavobacteriaceae</taxon>
        <taxon>Cellulophaga</taxon>
    </lineage>
</organism>
<dbReference type="EMBL" id="FNBD01000005">
    <property type="protein sequence ID" value="SDE92225.1"/>
    <property type="molecule type" value="Genomic_DNA"/>
</dbReference>
<dbReference type="InterPro" id="IPR007221">
    <property type="entry name" value="MreC"/>
</dbReference>
<dbReference type="Proteomes" id="UP000182114">
    <property type="component" value="Unassembled WGS sequence"/>
</dbReference>
<keyword evidence="7" id="KW-1185">Reference proteome</keyword>
<dbReference type="Pfam" id="PF04085">
    <property type="entry name" value="MreC"/>
    <property type="match status" value="1"/>
</dbReference>
<protein>
    <recommendedName>
        <fullName evidence="2">Cell shape-determining protein MreC</fullName>
    </recommendedName>
    <alternativeName>
        <fullName evidence="4">Cell shape protein MreC</fullName>
    </alternativeName>
</protein>
<dbReference type="GeneID" id="78059580"/>
<dbReference type="InterPro" id="IPR042177">
    <property type="entry name" value="Cell/Rod_1"/>
</dbReference>
<reference evidence="7" key="1">
    <citation type="submission" date="2016-10" db="EMBL/GenBank/DDBJ databases">
        <authorList>
            <person name="Varghese N."/>
            <person name="Submissions S."/>
        </authorList>
    </citation>
    <scope>NUCLEOTIDE SEQUENCE [LARGE SCALE GENOMIC DNA]</scope>
    <source>
        <strain evidence="7">DSM 24729</strain>
    </source>
</reference>
<evidence type="ECO:0000256" key="1">
    <source>
        <dbReference type="ARBA" id="ARBA00009369"/>
    </source>
</evidence>
<dbReference type="eggNOG" id="COG1792">
    <property type="taxonomic scope" value="Bacteria"/>
</dbReference>
<evidence type="ECO:0000256" key="4">
    <source>
        <dbReference type="ARBA" id="ARBA00032089"/>
    </source>
</evidence>
<comment type="similarity">
    <text evidence="1">Belongs to the MreC family.</text>
</comment>
<feature type="domain" description="Rod shape-determining protein MreC beta-barrel core" evidence="5">
    <location>
        <begin position="111"/>
        <end position="258"/>
    </location>
</feature>
<dbReference type="GO" id="GO:0008360">
    <property type="term" value="P:regulation of cell shape"/>
    <property type="evidence" value="ECO:0007669"/>
    <property type="project" value="UniProtKB-KW"/>
</dbReference>
<evidence type="ECO:0000256" key="3">
    <source>
        <dbReference type="ARBA" id="ARBA00022960"/>
    </source>
</evidence>
<dbReference type="PANTHER" id="PTHR34138:SF1">
    <property type="entry name" value="CELL SHAPE-DETERMINING PROTEIN MREC"/>
    <property type="match status" value="1"/>
</dbReference>
<evidence type="ECO:0000256" key="2">
    <source>
        <dbReference type="ARBA" id="ARBA00013855"/>
    </source>
</evidence>
<dbReference type="Gene3D" id="2.40.10.340">
    <property type="entry name" value="Rod shape-determining protein MreC, domain 1"/>
    <property type="match status" value="1"/>
</dbReference>
<dbReference type="InterPro" id="IPR055342">
    <property type="entry name" value="MreC_beta-barrel_core"/>
</dbReference>
<name>A0A1G7GVT6_9FLAO</name>
<dbReference type="GO" id="GO:0005886">
    <property type="term" value="C:plasma membrane"/>
    <property type="evidence" value="ECO:0007669"/>
    <property type="project" value="TreeGrafter"/>
</dbReference>
<dbReference type="NCBIfam" id="NF010532">
    <property type="entry name" value="PRK13922.9-3"/>
    <property type="match status" value="1"/>
</dbReference>
<accession>A0A1G7GVT6</accession>
<evidence type="ECO:0000259" key="5">
    <source>
        <dbReference type="Pfam" id="PF04085"/>
    </source>
</evidence>
<gene>
    <name evidence="6" type="ORF">SAMN04487992_10590</name>
</gene>
<proteinExistence type="inferred from homology"/>
<evidence type="ECO:0000313" key="6">
    <source>
        <dbReference type="EMBL" id="SDE92225.1"/>
    </source>
</evidence>
<evidence type="ECO:0000313" key="7">
    <source>
        <dbReference type="Proteomes" id="UP000182114"/>
    </source>
</evidence>
<dbReference type="RefSeq" id="WP_029444939.1">
    <property type="nucleotide sequence ID" value="NZ_CANLMK010000003.1"/>
</dbReference>
<dbReference type="AlphaFoldDB" id="A0A1G7GVT6"/>